<comment type="caution">
    <text evidence="1">The sequence shown here is derived from an EMBL/GenBank/DDBJ whole genome shotgun (WGS) entry which is preliminary data.</text>
</comment>
<reference evidence="1 2" key="1">
    <citation type="submission" date="2019-07" db="EMBL/GenBank/DDBJ databases">
        <title>Whole genome shotgun sequence of Segetibacter aerophilus NBRC 106135.</title>
        <authorList>
            <person name="Hosoyama A."/>
            <person name="Uohara A."/>
            <person name="Ohji S."/>
            <person name="Ichikawa N."/>
        </authorList>
    </citation>
    <scope>NUCLEOTIDE SEQUENCE [LARGE SCALE GENOMIC DNA]</scope>
    <source>
        <strain evidence="1 2">NBRC 106135</strain>
    </source>
</reference>
<dbReference type="EMBL" id="BJYT01000007">
    <property type="protein sequence ID" value="GEO09563.1"/>
    <property type="molecule type" value="Genomic_DNA"/>
</dbReference>
<proteinExistence type="predicted"/>
<dbReference type="AlphaFoldDB" id="A0A512BC54"/>
<accession>A0A512BC54</accession>
<organism evidence="1 2">
    <name type="scientific">Segetibacter aerophilus</name>
    <dbReference type="NCBI Taxonomy" id="670293"/>
    <lineage>
        <taxon>Bacteria</taxon>
        <taxon>Pseudomonadati</taxon>
        <taxon>Bacteroidota</taxon>
        <taxon>Chitinophagia</taxon>
        <taxon>Chitinophagales</taxon>
        <taxon>Chitinophagaceae</taxon>
        <taxon>Segetibacter</taxon>
    </lineage>
</organism>
<evidence type="ECO:0008006" key="3">
    <source>
        <dbReference type="Google" id="ProtNLM"/>
    </source>
</evidence>
<keyword evidence="2" id="KW-1185">Reference proteome</keyword>
<gene>
    <name evidence="1" type="ORF">SAE01_20590</name>
</gene>
<dbReference type="OrthoDB" id="714262at2"/>
<evidence type="ECO:0000313" key="1">
    <source>
        <dbReference type="EMBL" id="GEO09563.1"/>
    </source>
</evidence>
<sequence>MTISGTVYDITKKTPIESVSVLSTSGKGTVTDSLGHYFITVSEKDSIYFSYLNKPTPKYPVATIANPGAFDISIMRKVQQLPSVFVKQRNYRLDSLQNRADYAKIFNFQKPGISSSMNPNPGGMASIGVDLDELINMFKFRKNKRTLAFQRRLVSEEQEKFISHRFNKGLVKKLTGLNAPEIDSFMAEFRPTLEMTQQFNDLEFGQFIVEAYKYYKAGIKINKTVFRREYP</sequence>
<dbReference type="Proteomes" id="UP000321513">
    <property type="component" value="Unassembled WGS sequence"/>
</dbReference>
<evidence type="ECO:0000313" key="2">
    <source>
        <dbReference type="Proteomes" id="UP000321513"/>
    </source>
</evidence>
<protein>
    <recommendedName>
        <fullName evidence="3">Carboxypeptidase-like regulatory domain-containing protein</fullName>
    </recommendedName>
</protein>
<name>A0A512BC54_9BACT</name>
<dbReference type="RefSeq" id="WP_147203690.1">
    <property type="nucleotide sequence ID" value="NZ_BJYT01000007.1"/>
</dbReference>
<dbReference type="SUPFAM" id="SSF49464">
    <property type="entry name" value="Carboxypeptidase regulatory domain-like"/>
    <property type="match status" value="1"/>
</dbReference>
<dbReference type="InterPro" id="IPR008969">
    <property type="entry name" value="CarboxyPept-like_regulatory"/>
</dbReference>